<dbReference type="OrthoDB" id="7228044at2759"/>
<reference evidence="1" key="2">
    <citation type="submission" date="2022-10" db="EMBL/GenBank/DDBJ databases">
        <authorList>
            <consortium name="ENA_rothamsted_submissions"/>
            <consortium name="culmorum"/>
            <person name="King R."/>
        </authorList>
    </citation>
    <scope>NUCLEOTIDE SEQUENCE</scope>
</reference>
<protein>
    <submittedName>
        <fullName evidence="1">Uncharacterized protein</fullName>
    </submittedName>
</protein>
<proteinExistence type="predicted"/>
<name>A0A9N9QZD7_9NEOP</name>
<dbReference type="EMBL" id="OU893346">
    <property type="protein sequence ID" value="CAG9786439.1"/>
    <property type="molecule type" value="Genomic_DNA"/>
</dbReference>
<dbReference type="AlphaFoldDB" id="A0A9N9QZD7"/>
<evidence type="ECO:0000313" key="1">
    <source>
        <dbReference type="EMBL" id="CAG9786439.1"/>
    </source>
</evidence>
<accession>A0A9N9QZD7</accession>
<keyword evidence="2" id="KW-1185">Reference proteome</keyword>
<reference evidence="1" key="1">
    <citation type="submission" date="2021-12" db="EMBL/GenBank/DDBJ databases">
        <authorList>
            <person name="King R."/>
        </authorList>
    </citation>
    <scope>NUCLEOTIDE SEQUENCE</scope>
</reference>
<gene>
    <name evidence="1" type="ORF">DIATSA_LOCUS4390</name>
</gene>
<organism evidence="1 2">
    <name type="scientific">Diatraea saccharalis</name>
    <name type="common">sugarcane borer</name>
    <dbReference type="NCBI Taxonomy" id="40085"/>
    <lineage>
        <taxon>Eukaryota</taxon>
        <taxon>Metazoa</taxon>
        <taxon>Ecdysozoa</taxon>
        <taxon>Arthropoda</taxon>
        <taxon>Hexapoda</taxon>
        <taxon>Insecta</taxon>
        <taxon>Pterygota</taxon>
        <taxon>Neoptera</taxon>
        <taxon>Endopterygota</taxon>
        <taxon>Lepidoptera</taxon>
        <taxon>Glossata</taxon>
        <taxon>Ditrysia</taxon>
        <taxon>Pyraloidea</taxon>
        <taxon>Crambidae</taxon>
        <taxon>Crambinae</taxon>
        <taxon>Diatraea</taxon>
    </lineage>
</organism>
<dbReference type="Proteomes" id="UP001153714">
    <property type="component" value="Chromosome 15"/>
</dbReference>
<sequence length="132" mass="14700">MFTISSYALHPLAQRFIRLWRYAQLVSDCLTFLLSMLCCQCGAMMPLSTSSSIADGDESIEAYRIVSEPVIDAGRASGEPFRPQHLVIDFNPQAGDTDEVSLKCQQLWEVVNNHPALEGMMAVAIQYTLPMK</sequence>
<evidence type="ECO:0000313" key="2">
    <source>
        <dbReference type="Proteomes" id="UP001153714"/>
    </source>
</evidence>